<organism evidence="2 3">
    <name type="scientific">Plectosphaerella plurivora</name>
    <dbReference type="NCBI Taxonomy" id="936078"/>
    <lineage>
        <taxon>Eukaryota</taxon>
        <taxon>Fungi</taxon>
        <taxon>Dikarya</taxon>
        <taxon>Ascomycota</taxon>
        <taxon>Pezizomycotina</taxon>
        <taxon>Sordariomycetes</taxon>
        <taxon>Hypocreomycetidae</taxon>
        <taxon>Glomerellales</taxon>
        <taxon>Plectosphaerellaceae</taxon>
        <taxon>Plectosphaerella</taxon>
    </lineage>
</organism>
<reference evidence="2" key="1">
    <citation type="journal article" date="2021" name="Nat. Commun.">
        <title>Genetic determinants of endophytism in the Arabidopsis root mycobiome.</title>
        <authorList>
            <person name="Mesny F."/>
            <person name="Miyauchi S."/>
            <person name="Thiergart T."/>
            <person name="Pickel B."/>
            <person name="Atanasova L."/>
            <person name="Karlsson M."/>
            <person name="Huettel B."/>
            <person name="Barry K.W."/>
            <person name="Haridas S."/>
            <person name="Chen C."/>
            <person name="Bauer D."/>
            <person name="Andreopoulos W."/>
            <person name="Pangilinan J."/>
            <person name="LaButti K."/>
            <person name="Riley R."/>
            <person name="Lipzen A."/>
            <person name="Clum A."/>
            <person name="Drula E."/>
            <person name="Henrissat B."/>
            <person name="Kohler A."/>
            <person name="Grigoriev I.V."/>
            <person name="Martin F.M."/>
            <person name="Hacquard S."/>
        </authorList>
    </citation>
    <scope>NUCLEOTIDE SEQUENCE</scope>
    <source>
        <strain evidence="2">MPI-SDFR-AT-0117</strain>
    </source>
</reference>
<protein>
    <submittedName>
        <fullName evidence="2">Uncharacterized protein</fullName>
    </submittedName>
</protein>
<evidence type="ECO:0000313" key="2">
    <source>
        <dbReference type="EMBL" id="KAH6686765.1"/>
    </source>
</evidence>
<gene>
    <name evidence="2" type="ORF">F5X68DRAFT_12300</name>
</gene>
<dbReference type="EMBL" id="JAGSXJ010000012">
    <property type="protein sequence ID" value="KAH6686765.1"/>
    <property type="molecule type" value="Genomic_DNA"/>
</dbReference>
<feature type="region of interest" description="Disordered" evidence="1">
    <location>
        <begin position="1"/>
        <end position="44"/>
    </location>
</feature>
<feature type="compositionally biased region" description="Polar residues" evidence="1">
    <location>
        <begin position="335"/>
        <end position="350"/>
    </location>
</feature>
<proteinExistence type="predicted"/>
<evidence type="ECO:0000313" key="3">
    <source>
        <dbReference type="Proteomes" id="UP000770015"/>
    </source>
</evidence>
<keyword evidence="3" id="KW-1185">Reference proteome</keyword>
<evidence type="ECO:0000256" key="1">
    <source>
        <dbReference type="SAM" id="MobiDB-lite"/>
    </source>
</evidence>
<feature type="region of interest" description="Disordered" evidence="1">
    <location>
        <begin position="215"/>
        <end position="235"/>
    </location>
</feature>
<sequence length="369" mass="41062">MVKRSLDASNVSPTMPLPEKPAQRKTERSHEENQERAYIAASRRADRSIEARVKSAQMASEIHKKRTGKGFKISERIVQAEEMYEEEDDDMPRSYRALAAHLQTGSPDLNYRVNAFLANRVAMASMVAGMRNEDWLQNPINKMFAEQFPNADKHAQAMSHRLSTSSYYTSVNTPGPAPTQQDTRTMSTDNGPMSPSFGSVDYHSQAPFSTRSQSIAMSPMSPTDAGPLSPPISETPVLSAYRQPFTPDNSMYDNSSVFTSELPMEAKMMAGLDMTDPMSSMLMGGGQDSFSQFYPEQPSPALKQEPQQFDSSYPLSPTYFDAANQQMMSDYPSFDDQNVHTPMPTSSNEWDNYMDWSGCGGDSAEAFRG</sequence>
<dbReference type="Proteomes" id="UP000770015">
    <property type="component" value="Unassembled WGS sequence"/>
</dbReference>
<name>A0A9P8VAI5_9PEZI</name>
<dbReference type="AlphaFoldDB" id="A0A9P8VAI5"/>
<accession>A0A9P8VAI5</accession>
<feature type="region of interest" description="Disordered" evidence="1">
    <location>
        <begin position="331"/>
        <end position="355"/>
    </location>
</feature>
<feature type="region of interest" description="Disordered" evidence="1">
    <location>
        <begin position="168"/>
        <end position="189"/>
    </location>
</feature>
<feature type="compositionally biased region" description="Basic and acidic residues" evidence="1">
    <location>
        <begin position="21"/>
        <end position="35"/>
    </location>
</feature>
<dbReference type="OrthoDB" id="5397087at2759"/>
<comment type="caution">
    <text evidence="2">The sequence shown here is derived from an EMBL/GenBank/DDBJ whole genome shotgun (WGS) entry which is preliminary data.</text>
</comment>